<evidence type="ECO:0000259" key="10">
    <source>
        <dbReference type="PROSITE" id="PS50893"/>
    </source>
</evidence>
<evidence type="ECO:0000256" key="2">
    <source>
        <dbReference type="ARBA" id="ARBA00022448"/>
    </source>
</evidence>
<dbReference type="InterPro" id="IPR039421">
    <property type="entry name" value="Type_1_exporter"/>
</dbReference>
<dbReference type="InterPro" id="IPR027417">
    <property type="entry name" value="P-loop_NTPase"/>
</dbReference>
<comment type="caution">
    <text evidence="12">The sequence shown here is derived from an EMBL/GenBank/DDBJ whole genome shotgun (WGS) entry which is preliminary data.</text>
</comment>
<dbReference type="SMART" id="SM00382">
    <property type="entry name" value="AAA"/>
    <property type="match status" value="1"/>
</dbReference>
<evidence type="ECO:0000313" key="12">
    <source>
        <dbReference type="EMBL" id="OGX84171.1"/>
    </source>
</evidence>
<dbReference type="GO" id="GO:0005886">
    <property type="term" value="C:plasma membrane"/>
    <property type="evidence" value="ECO:0007669"/>
    <property type="project" value="UniProtKB-SubCell"/>
</dbReference>
<keyword evidence="8 9" id="KW-0472">Membrane</keyword>
<dbReference type="EMBL" id="MDZC01000075">
    <property type="protein sequence ID" value="OGX84171.1"/>
    <property type="molecule type" value="Genomic_DNA"/>
</dbReference>
<feature type="transmembrane region" description="Helical" evidence="9">
    <location>
        <begin position="110"/>
        <end position="129"/>
    </location>
</feature>
<keyword evidence="6" id="KW-0067">ATP-binding</keyword>
<dbReference type="GO" id="GO:0016887">
    <property type="term" value="F:ATP hydrolysis activity"/>
    <property type="evidence" value="ECO:0007669"/>
    <property type="project" value="InterPro"/>
</dbReference>
<name>A0A1G1SZZ6_9BACT</name>
<dbReference type="GO" id="GO:0140359">
    <property type="term" value="F:ABC-type transporter activity"/>
    <property type="evidence" value="ECO:0007669"/>
    <property type="project" value="InterPro"/>
</dbReference>
<feature type="transmembrane region" description="Helical" evidence="9">
    <location>
        <begin position="222"/>
        <end position="240"/>
    </location>
</feature>
<keyword evidence="5" id="KW-0547">Nucleotide-binding</keyword>
<dbReference type="SUPFAM" id="SSF52540">
    <property type="entry name" value="P-loop containing nucleoside triphosphate hydrolases"/>
    <property type="match status" value="1"/>
</dbReference>
<dbReference type="InterPro" id="IPR003593">
    <property type="entry name" value="AAA+_ATPase"/>
</dbReference>
<keyword evidence="3" id="KW-1003">Cell membrane</keyword>
<protein>
    <recommendedName>
        <fullName evidence="14">ABC transporter ATP-binding protein</fullName>
    </recommendedName>
</protein>
<evidence type="ECO:0000256" key="9">
    <source>
        <dbReference type="SAM" id="Phobius"/>
    </source>
</evidence>
<dbReference type="Gene3D" id="1.20.1560.10">
    <property type="entry name" value="ABC transporter type 1, transmembrane domain"/>
    <property type="match status" value="1"/>
</dbReference>
<feature type="transmembrane region" description="Helical" evidence="9">
    <location>
        <begin position="30"/>
        <end position="48"/>
    </location>
</feature>
<organism evidence="12 13">
    <name type="scientific">Hymenobacter glacialis</name>
    <dbReference type="NCBI Taxonomy" id="1908236"/>
    <lineage>
        <taxon>Bacteria</taxon>
        <taxon>Pseudomonadati</taxon>
        <taxon>Bacteroidota</taxon>
        <taxon>Cytophagia</taxon>
        <taxon>Cytophagales</taxon>
        <taxon>Hymenobacteraceae</taxon>
        <taxon>Hymenobacter</taxon>
    </lineage>
</organism>
<dbReference type="PROSITE" id="PS50929">
    <property type="entry name" value="ABC_TM1F"/>
    <property type="match status" value="1"/>
</dbReference>
<dbReference type="PROSITE" id="PS00211">
    <property type="entry name" value="ABC_TRANSPORTER_1"/>
    <property type="match status" value="1"/>
</dbReference>
<evidence type="ECO:0000256" key="6">
    <source>
        <dbReference type="ARBA" id="ARBA00022840"/>
    </source>
</evidence>
<evidence type="ECO:0000256" key="8">
    <source>
        <dbReference type="ARBA" id="ARBA00023136"/>
    </source>
</evidence>
<evidence type="ECO:0000256" key="7">
    <source>
        <dbReference type="ARBA" id="ARBA00022989"/>
    </source>
</evidence>
<sequence>MVAAEPGAVQKSKYFFPIYQLLGFQSEKTFLLFLMAVIFLFFLFKNLFTTWVNYLQTRFTADIGLKIIASQLSKYLNLSFWKFSDTGSAALMNAALQVPGVYVSGILRPLFVFFSEVAVIAVIVVSIVVYKPLLLAILGIVLVPTTWLMYRLLRTRTQEIGHRVNALRPVSFSVLSDLFIGFIELKLADKQQDFRRKLLDNQEELQKLDAEGYLYSLLPIKMIEMVAILGVLTIFIYALFFSQNSTDLIALVGLFAAAAYRLMPSVNRMLQSLFQLKQAQYTIEIINSEDDAEHLMPQHPEQLPLIFNHSLSFDGISYSFPGADQRTLKDIKLDIKKGEKIGFIGSSGSGKTTLMNILLRFYVEQEGNILVDGKPLTPQNLLAWYKIIGYVKQDTFLMEASIQDNITLGDVEVDQQRLQYAIEQASLSDFIKNLPAGVKTHIGERGSKLSGGQRQRIGIARALYKRTEVLVLDEATSALDNETEREVNEAINKLSHTDITILIIAHRITTLRECDRIYELNQGEVVATHQYRDLVRQIVQQ</sequence>
<keyword evidence="4 9" id="KW-0812">Transmembrane</keyword>
<comment type="subcellular location">
    <subcellularLocation>
        <location evidence="1">Cell membrane</location>
        <topology evidence="1">Multi-pass membrane protein</topology>
    </subcellularLocation>
</comment>
<accession>A0A1G1SZZ6</accession>
<feature type="domain" description="ABC transporter" evidence="10">
    <location>
        <begin position="311"/>
        <end position="541"/>
    </location>
</feature>
<keyword evidence="2" id="KW-0813">Transport</keyword>
<evidence type="ECO:0000256" key="5">
    <source>
        <dbReference type="ARBA" id="ARBA00022741"/>
    </source>
</evidence>
<dbReference type="FunFam" id="3.40.50.300:FF:000299">
    <property type="entry name" value="ABC transporter ATP-binding protein/permease"/>
    <property type="match status" value="1"/>
</dbReference>
<evidence type="ECO:0000256" key="4">
    <source>
        <dbReference type="ARBA" id="ARBA00022692"/>
    </source>
</evidence>
<dbReference type="PANTHER" id="PTHR24221">
    <property type="entry name" value="ATP-BINDING CASSETTE SUB-FAMILY B"/>
    <property type="match status" value="1"/>
</dbReference>
<evidence type="ECO:0008006" key="14">
    <source>
        <dbReference type="Google" id="ProtNLM"/>
    </source>
</evidence>
<dbReference type="GO" id="GO:0034040">
    <property type="term" value="F:ATPase-coupled lipid transmembrane transporter activity"/>
    <property type="evidence" value="ECO:0007669"/>
    <property type="project" value="TreeGrafter"/>
</dbReference>
<evidence type="ECO:0000256" key="1">
    <source>
        <dbReference type="ARBA" id="ARBA00004651"/>
    </source>
</evidence>
<dbReference type="SUPFAM" id="SSF90123">
    <property type="entry name" value="ABC transporter transmembrane region"/>
    <property type="match status" value="1"/>
</dbReference>
<dbReference type="Proteomes" id="UP000177791">
    <property type="component" value="Unassembled WGS sequence"/>
</dbReference>
<dbReference type="Pfam" id="PF00005">
    <property type="entry name" value="ABC_tran"/>
    <property type="match status" value="1"/>
</dbReference>
<feature type="domain" description="ABC transmembrane type-1" evidence="11">
    <location>
        <begin position="14"/>
        <end position="278"/>
    </location>
</feature>
<dbReference type="InterPro" id="IPR017871">
    <property type="entry name" value="ABC_transporter-like_CS"/>
</dbReference>
<evidence type="ECO:0000313" key="13">
    <source>
        <dbReference type="Proteomes" id="UP000177791"/>
    </source>
</evidence>
<reference evidence="12 13" key="1">
    <citation type="submission" date="2016-08" db="EMBL/GenBank/DDBJ databases">
        <title>Hymenobacter coccineus sp. nov., Hymenobacter lapidarius sp. nov. and Hymenobacter glacialis sp. nov., isolated from Antarctic soil.</title>
        <authorList>
            <person name="Sedlacek I."/>
            <person name="Kralova S."/>
            <person name="Kyrova K."/>
            <person name="Maslanova I."/>
            <person name="Stankova E."/>
            <person name="Vrbovska V."/>
            <person name="Nemec M."/>
            <person name="Bartak M."/>
            <person name="Svec P."/>
            <person name="Busse H.-J."/>
            <person name="Pantucek R."/>
        </authorList>
    </citation>
    <scope>NUCLEOTIDE SEQUENCE [LARGE SCALE GENOMIC DNA]</scope>
    <source>
        <strain evidence="12 13">CCM 8648</strain>
    </source>
</reference>
<gene>
    <name evidence="12" type="ORF">BEN48_16385</name>
</gene>
<feature type="transmembrane region" description="Helical" evidence="9">
    <location>
        <begin position="135"/>
        <end position="153"/>
    </location>
</feature>
<keyword evidence="13" id="KW-1185">Reference proteome</keyword>
<dbReference type="InterPro" id="IPR036640">
    <property type="entry name" value="ABC1_TM_sf"/>
</dbReference>
<dbReference type="STRING" id="1908236.BEN48_16385"/>
<dbReference type="GO" id="GO:0005524">
    <property type="term" value="F:ATP binding"/>
    <property type="evidence" value="ECO:0007669"/>
    <property type="project" value="UniProtKB-KW"/>
</dbReference>
<evidence type="ECO:0000256" key="3">
    <source>
        <dbReference type="ARBA" id="ARBA00022475"/>
    </source>
</evidence>
<feature type="transmembrane region" description="Helical" evidence="9">
    <location>
        <begin position="246"/>
        <end position="263"/>
    </location>
</feature>
<dbReference type="AlphaFoldDB" id="A0A1G1SZZ6"/>
<dbReference type="PROSITE" id="PS50893">
    <property type="entry name" value="ABC_TRANSPORTER_2"/>
    <property type="match status" value="1"/>
</dbReference>
<dbReference type="PANTHER" id="PTHR24221:SF654">
    <property type="entry name" value="ATP-BINDING CASSETTE SUB-FAMILY B MEMBER 6"/>
    <property type="match status" value="1"/>
</dbReference>
<keyword evidence="7 9" id="KW-1133">Transmembrane helix</keyword>
<dbReference type="Gene3D" id="3.40.50.300">
    <property type="entry name" value="P-loop containing nucleotide triphosphate hydrolases"/>
    <property type="match status" value="1"/>
</dbReference>
<dbReference type="InterPro" id="IPR011527">
    <property type="entry name" value="ABC1_TM_dom"/>
</dbReference>
<proteinExistence type="predicted"/>
<evidence type="ECO:0000259" key="11">
    <source>
        <dbReference type="PROSITE" id="PS50929"/>
    </source>
</evidence>
<dbReference type="InterPro" id="IPR003439">
    <property type="entry name" value="ABC_transporter-like_ATP-bd"/>
</dbReference>